<protein>
    <submittedName>
        <fullName evidence="1">Uncharacterized protein</fullName>
    </submittedName>
</protein>
<organism evidence="1">
    <name type="scientific">Siphoviridae sp. ctCIv11</name>
    <dbReference type="NCBI Taxonomy" id="2827806"/>
    <lineage>
        <taxon>Viruses</taxon>
        <taxon>Duplodnaviria</taxon>
        <taxon>Heunggongvirae</taxon>
        <taxon>Uroviricota</taxon>
        <taxon>Caudoviricetes</taxon>
    </lineage>
</organism>
<reference evidence="1" key="1">
    <citation type="journal article" date="2021" name="Proc. Natl. Acad. Sci. U.S.A.">
        <title>A Catalog of Tens of Thousands of Viruses from Human Metagenomes Reveals Hidden Associations with Chronic Diseases.</title>
        <authorList>
            <person name="Tisza M.J."/>
            <person name="Buck C.B."/>
        </authorList>
    </citation>
    <scope>NUCLEOTIDE SEQUENCE</scope>
    <source>
        <strain evidence="1">CtCIv11</strain>
    </source>
</reference>
<evidence type="ECO:0000313" key="1">
    <source>
        <dbReference type="EMBL" id="DAF44975.1"/>
    </source>
</evidence>
<name>A0A8S5S2N6_9CAUD</name>
<proteinExistence type="predicted"/>
<accession>A0A8S5S2N6</accession>
<sequence>MGKLINKQDAIDIIKKETLINYSVAVMADVVESAKRRDAPIYEEDKENPWVRLADVENAINKYLNI</sequence>
<dbReference type="EMBL" id="BK032513">
    <property type="protein sequence ID" value="DAF44975.1"/>
    <property type="molecule type" value="Genomic_DNA"/>
</dbReference>